<keyword evidence="2" id="KW-1185">Reference proteome</keyword>
<accession>A0A1X6PEN1</accession>
<dbReference type="Proteomes" id="UP000218209">
    <property type="component" value="Unassembled WGS sequence"/>
</dbReference>
<gene>
    <name evidence="1" type="ORF">BU14_0082s0078</name>
</gene>
<organism evidence="1 2">
    <name type="scientific">Porphyra umbilicalis</name>
    <name type="common">Purple laver</name>
    <name type="synonym">Red alga</name>
    <dbReference type="NCBI Taxonomy" id="2786"/>
    <lineage>
        <taxon>Eukaryota</taxon>
        <taxon>Rhodophyta</taxon>
        <taxon>Bangiophyceae</taxon>
        <taxon>Bangiales</taxon>
        <taxon>Bangiaceae</taxon>
        <taxon>Porphyra</taxon>
    </lineage>
</organism>
<evidence type="ECO:0000313" key="2">
    <source>
        <dbReference type="Proteomes" id="UP000218209"/>
    </source>
</evidence>
<dbReference type="AlphaFoldDB" id="A0A1X6PEN1"/>
<sequence length="173" mass="18002">MTLMGICRVKPPGGGGGGGALRALAPGGRAGRMRWAIVRIVLTVIQVDRSAAPIRHHDGLPRTPPPRARPAATVVTTTMAQCTVSRGARRLVALVGFHARMYRYAGSAAGRGDLRGVCVAYAGRVGPAADEGARVSLPPTAGACGEVSPTVVRAGRRRRPRRACGRAVDRGPR</sequence>
<evidence type="ECO:0000313" key="1">
    <source>
        <dbReference type="EMBL" id="OSX79314.1"/>
    </source>
</evidence>
<protein>
    <submittedName>
        <fullName evidence="1">Uncharacterized protein</fullName>
    </submittedName>
</protein>
<dbReference type="EMBL" id="KV918794">
    <property type="protein sequence ID" value="OSX79314.1"/>
    <property type="molecule type" value="Genomic_DNA"/>
</dbReference>
<proteinExistence type="predicted"/>
<name>A0A1X6PEN1_PORUM</name>
<reference evidence="1 2" key="1">
    <citation type="submission" date="2017-03" db="EMBL/GenBank/DDBJ databases">
        <title>WGS assembly of Porphyra umbilicalis.</title>
        <authorList>
            <person name="Brawley S.H."/>
            <person name="Blouin N.A."/>
            <person name="Ficko-Blean E."/>
            <person name="Wheeler G.L."/>
            <person name="Lohr M."/>
            <person name="Goodson H.V."/>
            <person name="Jenkins J.W."/>
            <person name="Blaby-Haas C.E."/>
            <person name="Helliwell K.E."/>
            <person name="Chan C."/>
            <person name="Marriage T."/>
            <person name="Bhattacharya D."/>
            <person name="Klein A.S."/>
            <person name="Badis Y."/>
            <person name="Brodie J."/>
            <person name="Cao Y."/>
            <person name="Collen J."/>
            <person name="Dittami S.M."/>
            <person name="Gachon C.M."/>
            <person name="Green B.R."/>
            <person name="Karpowicz S."/>
            <person name="Kim J.W."/>
            <person name="Kudahl U."/>
            <person name="Lin S."/>
            <person name="Michel G."/>
            <person name="Mittag M."/>
            <person name="Olson B.J."/>
            <person name="Pangilinan J."/>
            <person name="Peng Y."/>
            <person name="Qiu H."/>
            <person name="Shu S."/>
            <person name="Singer J.T."/>
            <person name="Smith A.G."/>
            <person name="Sprecher B.N."/>
            <person name="Wagner V."/>
            <person name="Wang W."/>
            <person name="Wang Z.-Y."/>
            <person name="Yan J."/>
            <person name="Yarish C."/>
            <person name="Zoeuner-Riek S."/>
            <person name="Zhuang Y."/>
            <person name="Zou Y."/>
            <person name="Lindquist E.A."/>
            <person name="Grimwood J."/>
            <person name="Barry K."/>
            <person name="Rokhsar D.S."/>
            <person name="Schmutz J."/>
            <person name="Stiller J.W."/>
            <person name="Grossman A.R."/>
            <person name="Prochnik S.E."/>
        </authorList>
    </citation>
    <scope>NUCLEOTIDE SEQUENCE [LARGE SCALE GENOMIC DNA]</scope>
    <source>
        <strain evidence="1">4086291</strain>
    </source>
</reference>